<dbReference type="RefSeq" id="WP_379894313.1">
    <property type="nucleotide sequence ID" value="NZ_CBCSCT010000059.1"/>
</dbReference>
<evidence type="ECO:0000259" key="1">
    <source>
        <dbReference type="SMART" id="SM00966"/>
    </source>
</evidence>
<dbReference type="Pfam" id="PF04014">
    <property type="entry name" value="MazE_antitoxin"/>
    <property type="match status" value="1"/>
</dbReference>
<name>A0ABW1IQB9_9BACL</name>
<dbReference type="SMART" id="SM00966">
    <property type="entry name" value="SpoVT_AbrB"/>
    <property type="match status" value="1"/>
</dbReference>
<evidence type="ECO:0000313" key="2">
    <source>
        <dbReference type="EMBL" id="MFC5986984.1"/>
    </source>
</evidence>
<sequence length="98" mass="11636">MDRIKKEKITLRKRGQITIPKEIIDELDLKEGETLEIRIEDGKMVIVPTIAVAKDQAWFWKEEWQREEREVEKQIQESRVSKPMDADEALKFLDQLKG</sequence>
<organism evidence="2 3">
    <name type="scientific">Marinicrinis lubricantis</name>
    <dbReference type="NCBI Taxonomy" id="2086470"/>
    <lineage>
        <taxon>Bacteria</taxon>
        <taxon>Bacillati</taxon>
        <taxon>Bacillota</taxon>
        <taxon>Bacilli</taxon>
        <taxon>Bacillales</taxon>
        <taxon>Paenibacillaceae</taxon>
    </lineage>
</organism>
<dbReference type="EMBL" id="JBHSQV010000146">
    <property type="protein sequence ID" value="MFC5986984.1"/>
    <property type="molecule type" value="Genomic_DNA"/>
</dbReference>
<keyword evidence="3" id="KW-1185">Reference proteome</keyword>
<dbReference type="InterPro" id="IPR037914">
    <property type="entry name" value="SpoVT-AbrB_sf"/>
</dbReference>
<keyword evidence="2" id="KW-0238">DNA-binding</keyword>
<dbReference type="InterPro" id="IPR007159">
    <property type="entry name" value="SpoVT-AbrB_dom"/>
</dbReference>
<evidence type="ECO:0000313" key="3">
    <source>
        <dbReference type="Proteomes" id="UP001596250"/>
    </source>
</evidence>
<comment type="caution">
    <text evidence="2">The sequence shown here is derived from an EMBL/GenBank/DDBJ whole genome shotgun (WGS) entry which is preliminary data.</text>
</comment>
<dbReference type="Gene3D" id="2.10.260.10">
    <property type="match status" value="1"/>
</dbReference>
<feature type="domain" description="SpoVT-AbrB" evidence="1">
    <location>
        <begin position="9"/>
        <end position="54"/>
    </location>
</feature>
<dbReference type="SUPFAM" id="SSF89447">
    <property type="entry name" value="AbrB/MazE/MraZ-like"/>
    <property type="match status" value="1"/>
</dbReference>
<dbReference type="GO" id="GO:0003677">
    <property type="term" value="F:DNA binding"/>
    <property type="evidence" value="ECO:0007669"/>
    <property type="project" value="UniProtKB-KW"/>
</dbReference>
<dbReference type="Proteomes" id="UP001596250">
    <property type="component" value="Unassembled WGS sequence"/>
</dbReference>
<proteinExistence type="predicted"/>
<protein>
    <submittedName>
        <fullName evidence="2">AbrB/MazE/SpoVT family DNA-binding domain-containing protein</fullName>
    </submittedName>
</protein>
<reference evidence="3" key="1">
    <citation type="journal article" date="2019" name="Int. J. Syst. Evol. Microbiol.">
        <title>The Global Catalogue of Microorganisms (GCM) 10K type strain sequencing project: providing services to taxonomists for standard genome sequencing and annotation.</title>
        <authorList>
            <consortium name="The Broad Institute Genomics Platform"/>
            <consortium name="The Broad Institute Genome Sequencing Center for Infectious Disease"/>
            <person name="Wu L."/>
            <person name="Ma J."/>
        </authorList>
    </citation>
    <scope>NUCLEOTIDE SEQUENCE [LARGE SCALE GENOMIC DNA]</scope>
    <source>
        <strain evidence="3">CCM 8749</strain>
    </source>
</reference>
<gene>
    <name evidence="2" type="ORF">ACFPXP_11230</name>
</gene>
<accession>A0ABW1IQB9</accession>
<dbReference type="NCBIfam" id="TIGR01439">
    <property type="entry name" value="lp_hng_hel_AbrB"/>
    <property type="match status" value="1"/>
</dbReference>